<gene>
    <name evidence="2" type="ORF">SAMN05661053_0710</name>
</gene>
<proteinExistence type="predicted"/>
<dbReference type="RefSeq" id="WP_146196733.1">
    <property type="nucleotide sequence ID" value="NZ_UHJL01000001.1"/>
</dbReference>
<feature type="region of interest" description="Disordered" evidence="1">
    <location>
        <begin position="22"/>
        <end position="70"/>
    </location>
</feature>
<accession>A0A380RW10</accession>
<evidence type="ECO:0000256" key="1">
    <source>
        <dbReference type="SAM" id="MobiDB-lite"/>
    </source>
</evidence>
<reference evidence="2 3" key="1">
    <citation type="submission" date="2017-08" db="EMBL/GenBank/DDBJ databases">
        <authorList>
            <person name="de Groot N.N."/>
        </authorList>
    </citation>
    <scope>NUCLEOTIDE SEQUENCE [LARGE SCALE GENOMIC DNA]</scope>
    <source>
        <strain evidence="2 3">HM2</strain>
    </source>
</reference>
<dbReference type="EMBL" id="UHJL01000001">
    <property type="protein sequence ID" value="SUQ19475.1"/>
    <property type="molecule type" value="Genomic_DNA"/>
</dbReference>
<name>A0A380RW10_FIBSU</name>
<sequence length="520" mass="54140">MRLGLFGILSIVTAFCACTQSSPASSDDDSVSLNGPHNSKVSSSSKKDAKSSSSRSSEVSDEECFGEAGEPWDGTTAKDFACGAGTKLSPYIILTAEQLARLSFLVNSSDKAYSGKYFKLGADILLNKGAVIDEKGALVADSTKLHKWTPIGNSSVSFDGNFDGDGHSISGMFINTTSTHNGLFGNSNGTVQNLTVENSWVKGGGYSGGIVGMNGGSISGVVNYSSVIGSQDCVGGVAGRSNGPYPKKASILNSKNLGIVKGVNFTAGIAGQAYQATLENVENYGLVEGKNNVGGIAGRGAYTYVSSYFMDCKNALNYADVYGEENVGGILGAAGYVSPTISSGNILATLINAKNEGKINGKTSVGGIIGFANRTSLENIGNVSAIEGDKYVSGIVGHLIGSTSKNLYNTGNISGSQNVGGIIGYNQEGVTNSAYSTGKVDGDSLVGLMIGYNYNTTMADYYYLERGKQEPFGLNNGGGVATPKTEEEMKSKDFAKLLGDEFVYDSGLNDGYPVFKWEKE</sequence>
<organism evidence="2 3">
    <name type="scientific">Fibrobacter succinogenes</name>
    <name type="common">Bacteroides succinogenes</name>
    <dbReference type="NCBI Taxonomy" id="833"/>
    <lineage>
        <taxon>Bacteria</taxon>
        <taxon>Pseudomonadati</taxon>
        <taxon>Fibrobacterota</taxon>
        <taxon>Fibrobacteria</taxon>
        <taxon>Fibrobacterales</taxon>
        <taxon>Fibrobacteraceae</taxon>
        <taxon>Fibrobacter</taxon>
    </lineage>
</organism>
<protein>
    <recommendedName>
        <fullName evidence="4">Lipoprotein</fullName>
    </recommendedName>
</protein>
<evidence type="ECO:0008006" key="4">
    <source>
        <dbReference type="Google" id="ProtNLM"/>
    </source>
</evidence>
<dbReference type="PROSITE" id="PS51257">
    <property type="entry name" value="PROKAR_LIPOPROTEIN"/>
    <property type="match status" value="1"/>
</dbReference>
<evidence type="ECO:0000313" key="2">
    <source>
        <dbReference type="EMBL" id="SUQ19475.1"/>
    </source>
</evidence>
<dbReference type="Proteomes" id="UP000255423">
    <property type="component" value="Unassembled WGS sequence"/>
</dbReference>
<evidence type="ECO:0000313" key="3">
    <source>
        <dbReference type="Proteomes" id="UP000255423"/>
    </source>
</evidence>
<dbReference type="AlphaFoldDB" id="A0A380RW10"/>
<dbReference type="Gene3D" id="2.160.20.110">
    <property type="match status" value="1"/>
</dbReference>